<dbReference type="Pfam" id="PF09335">
    <property type="entry name" value="VTT_dom"/>
    <property type="match status" value="1"/>
</dbReference>
<dbReference type="Proteomes" id="UP000248066">
    <property type="component" value="Unassembled WGS sequence"/>
</dbReference>
<accession>A0A2W0HUD8</accession>
<keyword evidence="3 6" id="KW-0812">Transmembrane</keyword>
<dbReference type="EMBL" id="PDOF01000001">
    <property type="protein sequence ID" value="PYZ97258.1"/>
    <property type="molecule type" value="Genomic_DNA"/>
</dbReference>
<feature type="transmembrane region" description="Helical" evidence="6">
    <location>
        <begin position="153"/>
        <end position="172"/>
    </location>
</feature>
<evidence type="ECO:0000256" key="3">
    <source>
        <dbReference type="ARBA" id="ARBA00022692"/>
    </source>
</evidence>
<evidence type="ECO:0000313" key="8">
    <source>
        <dbReference type="EMBL" id="PYZ97258.1"/>
    </source>
</evidence>
<organism evidence="8 9">
    <name type="scientific">Alteribacter lacisalsi</name>
    <dbReference type="NCBI Taxonomy" id="2045244"/>
    <lineage>
        <taxon>Bacteria</taxon>
        <taxon>Bacillati</taxon>
        <taxon>Bacillota</taxon>
        <taxon>Bacilli</taxon>
        <taxon>Bacillales</taxon>
        <taxon>Bacillaceae</taxon>
        <taxon>Alteribacter</taxon>
    </lineage>
</organism>
<keyword evidence="9" id="KW-1185">Reference proteome</keyword>
<evidence type="ECO:0000256" key="2">
    <source>
        <dbReference type="ARBA" id="ARBA00022475"/>
    </source>
</evidence>
<dbReference type="AlphaFoldDB" id="A0A2W0HUD8"/>
<comment type="subcellular location">
    <subcellularLocation>
        <location evidence="1 6">Cell membrane</location>
        <topology evidence="1 6">Multi-pass membrane protein</topology>
    </subcellularLocation>
</comment>
<feature type="domain" description="VTT" evidence="7">
    <location>
        <begin position="35"/>
        <end position="148"/>
    </location>
</feature>
<dbReference type="InterPro" id="IPR032816">
    <property type="entry name" value="VTT_dom"/>
</dbReference>
<gene>
    <name evidence="8" type="ORF">CR205_01235</name>
</gene>
<feature type="transmembrane region" description="Helical" evidence="6">
    <location>
        <begin position="54"/>
        <end position="75"/>
    </location>
</feature>
<dbReference type="OrthoDB" id="2451090at2"/>
<feature type="transmembrane region" description="Helical" evidence="6">
    <location>
        <begin position="96"/>
        <end position="116"/>
    </location>
</feature>
<protein>
    <recommendedName>
        <fullName evidence="6">TVP38/TMEM64 family membrane protein</fullName>
    </recommendedName>
</protein>
<evidence type="ECO:0000256" key="1">
    <source>
        <dbReference type="ARBA" id="ARBA00004651"/>
    </source>
</evidence>
<comment type="caution">
    <text evidence="8">The sequence shown here is derived from an EMBL/GenBank/DDBJ whole genome shotgun (WGS) entry which is preliminary data.</text>
</comment>
<evidence type="ECO:0000256" key="4">
    <source>
        <dbReference type="ARBA" id="ARBA00022989"/>
    </source>
</evidence>
<dbReference type="PANTHER" id="PTHR12677:SF59">
    <property type="entry name" value="GOLGI APPARATUS MEMBRANE PROTEIN TVP38-RELATED"/>
    <property type="match status" value="1"/>
</dbReference>
<name>A0A2W0HUD8_9BACI</name>
<feature type="transmembrane region" description="Helical" evidence="6">
    <location>
        <begin position="128"/>
        <end position="146"/>
    </location>
</feature>
<dbReference type="PANTHER" id="PTHR12677">
    <property type="entry name" value="GOLGI APPARATUS MEMBRANE PROTEIN TVP38-RELATED"/>
    <property type="match status" value="1"/>
</dbReference>
<dbReference type="InterPro" id="IPR015414">
    <property type="entry name" value="TMEM64"/>
</dbReference>
<dbReference type="GO" id="GO:0005886">
    <property type="term" value="C:plasma membrane"/>
    <property type="evidence" value="ECO:0007669"/>
    <property type="project" value="UniProtKB-SubCell"/>
</dbReference>
<comment type="similarity">
    <text evidence="6">Belongs to the TVP38/TMEM64 family.</text>
</comment>
<evidence type="ECO:0000256" key="6">
    <source>
        <dbReference type="RuleBase" id="RU366058"/>
    </source>
</evidence>
<keyword evidence="4 6" id="KW-1133">Transmembrane helix</keyword>
<keyword evidence="5 6" id="KW-0472">Membrane</keyword>
<evidence type="ECO:0000313" key="9">
    <source>
        <dbReference type="Proteomes" id="UP000248066"/>
    </source>
</evidence>
<feature type="transmembrane region" description="Helical" evidence="6">
    <location>
        <begin position="21"/>
        <end position="48"/>
    </location>
</feature>
<evidence type="ECO:0000259" key="7">
    <source>
        <dbReference type="Pfam" id="PF09335"/>
    </source>
</evidence>
<reference evidence="8 9" key="1">
    <citation type="submission" date="2017-10" db="EMBL/GenBank/DDBJ databases">
        <title>Bacillus sp. nov., a halophilic bacterium isolated from a Yangshapao Lake.</title>
        <authorList>
            <person name="Wang H."/>
        </authorList>
    </citation>
    <scope>NUCLEOTIDE SEQUENCE [LARGE SCALE GENOMIC DNA]</scope>
    <source>
        <strain evidence="8 9">YSP-3</strain>
    </source>
</reference>
<dbReference type="RefSeq" id="WP_110516156.1">
    <property type="nucleotide sequence ID" value="NZ_PDOF01000001.1"/>
</dbReference>
<evidence type="ECO:0000256" key="5">
    <source>
        <dbReference type="ARBA" id="ARBA00023136"/>
    </source>
</evidence>
<keyword evidence="2 6" id="KW-1003">Cell membrane</keyword>
<sequence>MNDFIEGIPALIERAGWLAPLIFILLHLIRPFLFIPVIVLCVAGGYFFGFFYGSLYSLVGLTLMSFSFYKVVDYFPSLRNRMSNMKQKVFKNRQMTLGQVMILRMLPFMHFHLLSWYLMEMTDSFKEYMKYSFGGLILPSLLFTSFGQAIGELSLYGSLIILTALGVVFYLLGQNGPVTYKWEKFFTSRSMSD</sequence>
<proteinExistence type="inferred from homology"/>